<evidence type="ECO:0000313" key="5">
    <source>
        <dbReference type="Proteomes" id="UP000594688"/>
    </source>
</evidence>
<evidence type="ECO:0008006" key="6">
    <source>
        <dbReference type="Google" id="ProtNLM"/>
    </source>
</evidence>
<dbReference type="GO" id="GO:0051536">
    <property type="term" value="F:iron-sulfur cluster binding"/>
    <property type="evidence" value="ECO:0007669"/>
    <property type="project" value="UniProtKB-KW"/>
</dbReference>
<reference evidence="4 5" key="1">
    <citation type="submission" date="2020-02" db="EMBL/GenBank/DDBJ databases">
        <title>Genomic and physiological characterization of two novel Nitrospinaceae genera.</title>
        <authorList>
            <person name="Mueller A.J."/>
            <person name="Jung M.-Y."/>
            <person name="Strachan C.R."/>
            <person name="Herbold C.W."/>
            <person name="Kirkegaard R.H."/>
            <person name="Daims H."/>
        </authorList>
    </citation>
    <scope>NUCLEOTIDE SEQUENCE [LARGE SCALE GENOMIC DNA]</scope>
    <source>
        <strain evidence="4">EB</strain>
    </source>
</reference>
<dbReference type="KEGG" id="nli:G3M70_00245"/>
<dbReference type="GO" id="GO:0046872">
    <property type="term" value="F:metal ion binding"/>
    <property type="evidence" value="ECO:0007669"/>
    <property type="project" value="UniProtKB-KW"/>
</dbReference>
<gene>
    <name evidence="4" type="ORF">G3M70_00245</name>
</gene>
<dbReference type="Proteomes" id="UP000594688">
    <property type="component" value="Chromosome"/>
</dbReference>
<dbReference type="SUPFAM" id="SSF102114">
    <property type="entry name" value="Radical SAM enzymes"/>
    <property type="match status" value="1"/>
</dbReference>
<organism evidence="4 5">
    <name type="scientific">Candidatus Nitronauta litoralis</name>
    <dbReference type="NCBI Taxonomy" id="2705533"/>
    <lineage>
        <taxon>Bacteria</taxon>
        <taxon>Pseudomonadati</taxon>
        <taxon>Nitrospinota/Tectimicrobiota group</taxon>
        <taxon>Nitrospinota</taxon>
        <taxon>Nitrospinia</taxon>
        <taxon>Nitrospinales</taxon>
        <taxon>Nitrospinaceae</taxon>
        <taxon>Candidatus Nitronauta</taxon>
    </lineage>
</organism>
<evidence type="ECO:0000313" key="4">
    <source>
        <dbReference type="EMBL" id="QPJ63654.1"/>
    </source>
</evidence>
<proteinExistence type="predicted"/>
<dbReference type="EMBL" id="CP048685">
    <property type="protein sequence ID" value="QPJ63654.1"/>
    <property type="molecule type" value="Genomic_DNA"/>
</dbReference>
<keyword evidence="1" id="KW-0479">Metal-binding</keyword>
<dbReference type="Gene3D" id="3.80.30.30">
    <property type="match status" value="1"/>
</dbReference>
<evidence type="ECO:0000256" key="2">
    <source>
        <dbReference type="ARBA" id="ARBA00023004"/>
    </source>
</evidence>
<sequence>MKSNAARVYKETCERERRWAHRRDRPFSVFFSSSTEPWQPAEKKFRITRQLLKALTDNPPEELILQTHSTSILDDKDLIRALSGKTDLRVHISIETDREHIQGLNKQACGVEERIEAVHNLSDAGLFVVVCMAPLLPMEHPERFFRKLARAGAQAVVVDHFIEGDGTATGSRTLKTVLPEKMEALMPASVQLNYRDEIASIARRFLPTGISAAGFAGNYSSV</sequence>
<dbReference type="InterPro" id="IPR040086">
    <property type="entry name" value="MJ0683-like"/>
</dbReference>
<dbReference type="PANTHER" id="PTHR43432">
    <property type="entry name" value="SLR0285 PROTEIN"/>
    <property type="match status" value="1"/>
</dbReference>
<evidence type="ECO:0000256" key="3">
    <source>
        <dbReference type="ARBA" id="ARBA00023014"/>
    </source>
</evidence>
<keyword evidence="3" id="KW-0411">Iron-sulfur</keyword>
<accession>A0A7T0BZ75</accession>
<dbReference type="AlphaFoldDB" id="A0A7T0BZ75"/>
<dbReference type="PANTHER" id="PTHR43432:SF3">
    <property type="entry name" value="SLR0285 PROTEIN"/>
    <property type="match status" value="1"/>
</dbReference>
<keyword evidence="2" id="KW-0408">Iron</keyword>
<name>A0A7T0BZ75_9BACT</name>
<dbReference type="InterPro" id="IPR058240">
    <property type="entry name" value="rSAM_sf"/>
</dbReference>
<protein>
    <recommendedName>
        <fullName evidence="6">Radical SAM protein</fullName>
    </recommendedName>
</protein>
<evidence type="ECO:0000256" key="1">
    <source>
        <dbReference type="ARBA" id="ARBA00022723"/>
    </source>
</evidence>